<accession>A0A6J7GQE1</accession>
<evidence type="ECO:0000256" key="9">
    <source>
        <dbReference type="SAM" id="Phobius"/>
    </source>
</evidence>
<feature type="transmembrane region" description="Helical" evidence="9">
    <location>
        <begin position="299"/>
        <end position="322"/>
    </location>
</feature>
<evidence type="ECO:0000256" key="5">
    <source>
        <dbReference type="ARBA" id="ARBA00022692"/>
    </source>
</evidence>
<evidence type="ECO:0000256" key="7">
    <source>
        <dbReference type="ARBA" id="ARBA00023136"/>
    </source>
</evidence>
<keyword evidence="7 9" id="KW-0472">Membrane</keyword>
<sequence>MPAWVPRGIVLFWMGFAVLWLARGVLHSLRSFFIIILISLFLSFAIEPAVNALERRGIRRGIGTGAVFLTIVLSLGGFGVAMGSVLADQLNTFVNDAPGLIDDLERWSQRNISEDIEFTEIRQEFVDGGSASRWAQDLAQNAVDFSTAVLSILFQVLTIALFTFYLVADGPRLRRNICSLLPPARQREVLHVWDLAIEKTGGFIASRAILALLSATAHWIVFQVIGVDFPLPLAIWVGVLSQFMPVVGTYIAGAVPVLIAFTQSPSQGLWTLGFVLAYQQVENYILLPRVTARTMEMHVATAFGSVIVGSAVLGPVGAALALPAAATLQAFISSVVQVHEVDEVAFAASKGGRSASLSRDREGESDHEGPDLHHDSPTLEILEVIDDALNPRNDDFPNASPN</sequence>
<dbReference type="InterPro" id="IPR002549">
    <property type="entry name" value="AI-2E-like"/>
</dbReference>
<evidence type="ECO:0000256" key="2">
    <source>
        <dbReference type="ARBA" id="ARBA00009773"/>
    </source>
</evidence>
<gene>
    <name evidence="10" type="ORF">UFOPK3543_01180</name>
</gene>
<reference evidence="10" key="1">
    <citation type="submission" date="2020-05" db="EMBL/GenBank/DDBJ databases">
        <authorList>
            <person name="Chiriac C."/>
            <person name="Salcher M."/>
            <person name="Ghai R."/>
            <person name="Kavagutti S V."/>
        </authorList>
    </citation>
    <scope>NUCLEOTIDE SEQUENCE</scope>
</reference>
<keyword evidence="5 9" id="KW-0812">Transmembrane</keyword>
<dbReference type="GO" id="GO:0055085">
    <property type="term" value="P:transmembrane transport"/>
    <property type="evidence" value="ECO:0007669"/>
    <property type="project" value="TreeGrafter"/>
</dbReference>
<feature type="compositionally biased region" description="Basic and acidic residues" evidence="8">
    <location>
        <begin position="358"/>
        <end position="377"/>
    </location>
</feature>
<feature type="transmembrane region" description="Helical" evidence="9">
    <location>
        <begin position="65"/>
        <end position="87"/>
    </location>
</feature>
<keyword evidence="6 9" id="KW-1133">Transmembrane helix</keyword>
<feature type="region of interest" description="Disordered" evidence="8">
    <location>
        <begin position="355"/>
        <end position="377"/>
    </location>
</feature>
<feature type="transmembrane region" description="Helical" evidence="9">
    <location>
        <begin position="208"/>
        <end position="227"/>
    </location>
</feature>
<proteinExistence type="inferred from homology"/>
<dbReference type="EMBL" id="CAFBMH010000034">
    <property type="protein sequence ID" value="CAB4906493.1"/>
    <property type="molecule type" value="Genomic_DNA"/>
</dbReference>
<feature type="transmembrane region" description="Helical" evidence="9">
    <location>
        <begin position="32"/>
        <end position="53"/>
    </location>
</feature>
<feature type="transmembrane region" description="Helical" evidence="9">
    <location>
        <begin position="233"/>
        <end position="261"/>
    </location>
</feature>
<comment type="subcellular location">
    <subcellularLocation>
        <location evidence="1">Cell membrane</location>
        <topology evidence="1">Multi-pass membrane protein</topology>
    </subcellularLocation>
</comment>
<dbReference type="PANTHER" id="PTHR21716">
    <property type="entry name" value="TRANSMEMBRANE PROTEIN"/>
    <property type="match status" value="1"/>
</dbReference>
<organism evidence="10">
    <name type="scientific">freshwater metagenome</name>
    <dbReference type="NCBI Taxonomy" id="449393"/>
    <lineage>
        <taxon>unclassified sequences</taxon>
        <taxon>metagenomes</taxon>
        <taxon>ecological metagenomes</taxon>
    </lineage>
</organism>
<feature type="transmembrane region" description="Helical" evidence="9">
    <location>
        <begin position="9"/>
        <end position="26"/>
    </location>
</feature>
<dbReference type="PANTHER" id="PTHR21716:SF53">
    <property type="entry name" value="PERMEASE PERM-RELATED"/>
    <property type="match status" value="1"/>
</dbReference>
<protein>
    <submittedName>
        <fullName evidence="10">Unannotated protein</fullName>
    </submittedName>
</protein>
<name>A0A6J7GQE1_9ZZZZ</name>
<keyword evidence="3" id="KW-0813">Transport</keyword>
<evidence type="ECO:0000256" key="3">
    <source>
        <dbReference type="ARBA" id="ARBA00022448"/>
    </source>
</evidence>
<comment type="similarity">
    <text evidence="2">Belongs to the autoinducer-2 exporter (AI-2E) (TC 2.A.86) family.</text>
</comment>
<dbReference type="AlphaFoldDB" id="A0A6J7GQE1"/>
<evidence type="ECO:0000256" key="4">
    <source>
        <dbReference type="ARBA" id="ARBA00022475"/>
    </source>
</evidence>
<dbReference type="GO" id="GO:0005886">
    <property type="term" value="C:plasma membrane"/>
    <property type="evidence" value="ECO:0007669"/>
    <property type="project" value="UniProtKB-SubCell"/>
</dbReference>
<evidence type="ECO:0000256" key="1">
    <source>
        <dbReference type="ARBA" id="ARBA00004651"/>
    </source>
</evidence>
<evidence type="ECO:0000256" key="8">
    <source>
        <dbReference type="SAM" id="MobiDB-lite"/>
    </source>
</evidence>
<dbReference type="Pfam" id="PF01594">
    <property type="entry name" value="AI-2E_transport"/>
    <property type="match status" value="1"/>
</dbReference>
<evidence type="ECO:0000256" key="6">
    <source>
        <dbReference type="ARBA" id="ARBA00022989"/>
    </source>
</evidence>
<evidence type="ECO:0000313" key="10">
    <source>
        <dbReference type="EMBL" id="CAB4906493.1"/>
    </source>
</evidence>
<feature type="transmembrane region" description="Helical" evidence="9">
    <location>
        <begin position="148"/>
        <end position="167"/>
    </location>
</feature>
<keyword evidence="4" id="KW-1003">Cell membrane</keyword>